<gene>
    <name evidence="10" type="ORF">RB653_003937</name>
</gene>
<proteinExistence type="inferred from homology"/>
<dbReference type="InterPro" id="IPR001806">
    <property type="entry name" value="Small_GTPase"/>
</dbReference>
<dbReference type="SMART" id="SM00175">
    <property type="entry name" value="RAB"/>
    <property type="match status" value="1"/>
</dbReference>
<dbReference type="PANTHER" id="PTHR24072">
    <property type="entry name" value="RHO FAMILY GTPASE"/>
    <property type="match status" value="1"/>
</dbReference>
<dbReference type="PROSITE" id="PS51420">
    <property type="entry name" value="RHO"/>
    <property type="match status" value="1"/>
</dbReference>
<dbReference type="GO" id="GO:0007264">
    <property type="term" value="P:small GTPase-mediated signal transduction"/>
    <property type="evidence" value="ECO:0007669"/>
    <property type="project" value="InterPro"/>
</dbReference>
<evidence type="ECO:0000256" key="7">
    <source>
        <dbReference type="ARBA" id="ARBA00023136"/>
    </source>
</evidence>
<evidence type="ECO:0000256" key="5">
    <source>
        <dbReference type="ARBA" id="ARBA00022741"/>
    </source>
</evidence>
<dbReference type="AlphaFoldDB" id="A0AAN7TYL6"/>
<evidence type="ECO:0008006" key="12">
    <source>
        <dbReference type="Google" id="ProtNLM"/>
    </source>
</evidence>
<evidence type="ECO:0000256" key="6">
    <source>
        <dbReference type="ARBA" id="ARBA00023134"/>
    </source>
</evidence>
<keyword evidence="3" id="KW-1003">Cell membrane</keyword>
<sequence length="206" mass="23596">MERNFNNFLVKIFCVGDDGVGKSCVMNSYSSSGPLTPSLFKGSELTWTDYTLSVTHNQKPLKIRLVIGDQNELRRIKQIEFNDIFLICFSVDSKVSYDNVEKWSTEIKKILPTPNILLVGTKIDYRKEGGEFKPSIVTQEMGIEKAKEINAIKYMECSSATYEGIKEIFDESINIYMTKKLYAQDLRKKSFLIPKKNSNKKSCKTQ</sequence>
<keyword evidence="7" id="KW-0472">Membrane</keyword>
<keyword evidence="9" id="KW-0636">Prenylation</keyword>
<keyword evidence="5" id="KW-0547">Nucleotide-binding</keyword>
<evidence type="ECO:0000256" key="3">
    <source>
        <dbReference type="ARBA" id="ARBA00022475"/>
    </source>
</evidence>
<dbReference type="EMBL" id="JAVFKY010000001">
    <property type="protein sequence ID" value="KAK5582354.1"/>
    <property type="molecule type" value="Genomic_DNA"/>
</dbReference>
<dbReference type="GO" id="GO:0003924">
    <property type="term" value="F:GTPase activity"/>
    <property type="evidence" value="ECO:0007669"/>
    <property type="project" value="InterPro"/>
</dbReference>
<dbReference type="PRINTS" id="PR00449">
    <property type="entry name" value="RASTRNSFRMNG"/>
</dbReference>
<dbReference type="SMART" id="SM00173">
    <property type="entry name" value="RAS"/>
    <property type="match status" value="1"/>
</dbReference>
<evidence type="ECO:0000313" key="11">
    <source>
        <dbReference type="Proteomes" id="UP001344447"/>
    </source>
</evidence>
<evidence type="ECO:0000313" key="10">
    <source>
        <dbReference type="EMBL" id="KAK5582354.1"/>
    </source>
</evidence>
<dbReference type="Pfam" id="PF00071">
    <property type="entry name" value="Ras"/>
    <property type="match status" value="1"/>
</dbReference>
<dbReference type="SMART" id="SM00174">
    <property type="entry name" value="RHO"/>
    <property type="match status" value="1"/>
</dbReference>
<keyword evidence="4" id="KW-0488">Methylation</keyword>
<evidence type="ECO:0000256" key="2">
    <source>
        <dbReference type="ARBA" id="ARBA00010142"/>
    </source>
</evidence>
<protein>
    <recommendedName>
        <fullName evidence="12">Rho GTPase</fullName>
    </recommendedName>
</protein>
<dbReference type="PROSITE" id="PS51419">
    <property type="entry name" value="RAB"/>
    <property type="match status" value="1"/>
</dbReference>
<dbReference type="GO" id="GO:0005525">
    <property type="term" value="F:GTP binding"/>
    <property type="evidence" value="ECO:0007669"/>
    <property type="project" value="UniProtKB-KW"/>
</dbReference>
<reference evidence="10 11" key="1">
    <citation type="submission" date="2023-11" db="EMBL/GenBank/DDBJ databases">
        <title>Dfirmibasis_genome.</title>
        <authorList>
            <person name="Edelbroek B."/>
            <person name="Kjellin J."/>
            <person name="Jerlstrom-Hultqvist J."/>
            <person name="Soderbom F."/>
        </authorList>
    </citation>
    <scope>NUCLEOTIDE SEQUENCE [LARGE SCALE GENOMIC DNA]</scope>
    <source>
        <strain evidence="10 11">TNS-C-14</strain>
    </source>
</reference>
<keyword evidence="6" id="KW-0342">GTP-binding</keyword>
<evidence type="ECO:0000256" key="1">
    <source>
        <dbReference type="ARBA" id="ARBA00004342"/>
    </source>
</evidence>
<dbReference type="CDD" id="cd00157">
    <property type="entry name" value="Rho"/>
    <property type="match status" value="1"/>
</dbReference>
<evidence type="ECO:0000256" key="4">
    <source>
        <dbReference type="ARBA" id="ARBA00022481"/>
    </source>
</evidence>
<comment type="similarity">
    <text evidence="2">Belongs to the small GTPase superfamily. Rho family.</text>
</comment>
<keyword evidence="11" id="KW-1185">Reference proteome</keyword>
<name>A0AAN7TYL6_9MYCE</name>
<evidence type="ECO:0000256" key="8">
    <source>
        <dbReference type="ARBA" id="ARBA00023288"/>
    </source>
</evidence>
<organism evidence="10 11">
    <name type="scientific">Dictyostelium firmibasis</name>
    <dbReference type="NCBI Taxonomy" id="79012"/>
    <lineage>
        <taxon>Eukaryota</taxon>
        <taxon>Amoebozoa</taxon>
        <taxon>Evosea</taxon>
        <taxon>Eumycetozoa</taxon>
        <taxon>Dictyostelia</taxon>
        <taxon>Dictyosteliales</taxon>
        <taxon>Dictyosteliaceae</taxon>
        <taxon>Dictyostelium</taxon>
    </lineage>
</organism>
<evidence type="ECO:0000256" key="9">
    <source>
        <dbReference type="ARBA" id="ARBA00023289"/>
    </source>
</evidence>
<dbReference type="InterPro" id="IPR003578">
    <property type="entry name" value="Small_GTPase_Rho"/>
</dbReference>
<dbReference type="FunFam" id="3.40.50.300:FF:002060">
    <property type="entry name" value="Rho family GTPase"/>
    <property type="match status" value="1"/>
</dbReference>
<accession>A0AAN7TYL6</accession>
<keyword evidence="8" id="KW-0449">Lipoprotein</keyword>
<dbReference type="Gene3D" id="3.40.50.300">
    <property type="entry name" value="P-loop containing nucleotide triphosphate hydrolases"/>
    <property type="match status" value="1"/>
</dbReference>
<comment type="subcellular location">
    <subcellularLocation>
        <location evidence="1">Cell membrane</location>
        <topology evidence="1">Lipid-anchor</topology>
        <orientation evidence="1">Cytoplasmic side</orientation>
    </subcellularLocation>
</comment>
<dbReference type="InterPro" id="IPR027417">
    <property type="entry name" value="P-loop_NTPase"/>
</dbReference>
<dbReference type="Proteomes" id="UP001344447">
    <property type="component" value="Unassembled WGS sequence"/>
</dbReference>
<dbReference type="GO" id="GO:0005886">
    <property type="term" value="C:plasma membrane"/>
    <property type="evidence" value="ECO:0007669"/>
    <property type="project" value="UniProtKB-SubCell"/>
</dbReference>
<dbReference type="SUPFAM" id="SSF52540">
    <property type="entry name" value="P-loop containing nucleoside triphosphate hydrolases"/>
    <property type="match status" value="1"/>
</dbReference>
<comment type="caution">
    <text evidence="10">The sequence shown here is derived from an EMBL/GenBank/DDBJ whole genome shotgun (WGS) entry which is preliminary data.</text>
</comment>